<feature type="region of interest" description="Disordered" evidence="1">
    <location>
        <begin position="246"/>
        <end position="266"/>
    </location>
</feature>
<feature type="compositionally biased region" description="Basic and acidic residues" evidence="1">
    <location>
        <begin position="246"/>
        <end position="257"/>
    </location>
</feature>
<proteinExistence type="predicted"/>
<evidence type="ECO:0000313" key="3">
    <source>
        <dbReference type="Proteomes" id="UP000179807"/>
    </source>
</evidence>
<comment type="caution">
    <text evidence="2">The sequence shown here is derived from an EMBL/GenBank/DDBJ whole genome shotgun (WGS) entry which is preliminary data.</text>
</comment>
<gene>
    <name evidence="2" type="ORF">TRFO_10324</name>
</gene>
<accession>A0A1J4JEK6</accession>
<reference evidence="2" key="1">
    <citation type="submission" date="2016-10" db="EMBL/GenBank/DDBJ databases">
        <authorList>
            <person name="Benchimol M."/>
            <person name="Almeida L.G."/>
            <person name="Vasconcelos A.T."/>
            <person name="Perreira-Neves A."/>
            <person name="Rosa I.A."/>
            <person name="Tasca T."/>
            <person name="Bogo M.R."/>
            <person name="de Souza W."/>
        </authorList>
    </citation>
    <scope>NUCLEOTIDE SEQUENCE [LARGE SCALE GENOMIC DNA]</scope>
    <source>
        <strain evidence="2">K</strain>
    </source>
</reference>
<evidence type="ECO:0000313" key="2">
    <source>
        <dbReference type="EMBL" id="OHS95692.1"/>
    </source>
</evidence>
<name>A0A1J4JEK6_9EUKA</name>
<dbReference type="VEuPathDB" id="TrichDB:TRFO_10324"/>
<dbReference type="GeneID" id="94830092"/>
<dbReference type="AlphaFoldDB" id="A0A1J4JEK6"/>
<sequence length="266" mass="29542">MSGVRIIIYSRSGALLADVQNGELPSDEDANFKGVLSILEPIASTEPTFLFSMRLGSFIIDVSFDCGIYVFSIISAKLKSNLQSYNPFFSYTALLVFNNLISDLPNRHIVPKEIIDKFRSLIPSDPLIQISKILEELLIDSINYIAFVAQGHRVVLSLGETKIAPDKFIFEWCAALEASGGISSSNDCVVVPDHQSIAVSQFYPCLKTILFFADNATNDRMQLYLSEVAKAKVALQNLFKEKELKPQMPQKPKEASGRRKINAGKK</sequence>
<protein>
    <submittedName>
        <fullName evidence="2">Uncharacterized protein</fullName>
    </submittedName>
</protein>
<dbReference type="Proteomes" id="UP000179807">
    <property type="component" value="Unassembled WGS sequence"/>
</dbReference>
<dbReference type="RefSeq" id="XP_068348829.1">
    <property type="nucleotide sequence ID" value="XM_068495388.1"/>
</dbReference>
<dbReference type="EMBL" id="MLAK01001226">
    <property type="protein sequence ID" value="OHS95692.1"/>
    <property type="molecule type" value="Genomic_DNA"/>
</dbReference>
<organism evidence="2 3">
    <name type="scientific">Tritrichomonas foetus</name>
    <dbReference type="NCBI Taxonomy" id="1144522"/>
    <lineage>
        <taxon>Eukaryota</taxon>
        <taxon>Metamonada</taxon>
        <taxon>Parabasalia</taxon>
        <taxon>Tritrichomonadida</taxon>
        <taxon>Tritrichomonadidae</taxon>
        <taxon>Tritrichomonas</taxon>
    </lineage>
</organism>
<evidence type="ECO:0000256" key="1">
    <source>
        <dbReference type="SAM" id="MobiDB-lite"/>
    </source>
</evidence>
<keyword evidence="3" id="KW-1185">Reference proteome</keyword>